<keyword evidence="10" id="KW-1185">Reference proteome</keyword>
<accession>A0A238W0M2</accession>
<sequence length="265" mass="29448">MKALLDCTVSLKGMTDIQLYLIAIVGAMFAGGINTLAGNGSAITLTILTEILGLTPNMANGTNRIGVFTQCTATSWVFYKNGKLNLSNTKKYVYPIFIGAIAGAILALNVSNEQFRSVFRFMMVFMLIAVLVKPKRWLRKTDADFQPKWYIYWPLLLALGFYGGFIQMGMGVFFLIIMVLGMRLNIIEGNALKSFVIALYTLVIIFLFHYQGLIDWKLGGIMAVGQTIGGYFTARFASKSKWADQVAYYVLIVVLILAIGKLFFT</sequence>
<keyword evidence="4 8" id="KW-1003">Cell membrane</keyword>
<evidence type="ECO:0000256" key="8">
    <source>
        <dbReference type="RuleBase" id="RU363041"/>
    </source>
</evidence>
<feature type="transmembrane region" description="Helical" evidence="8">
    <location>
        <begin position="20"/>
        <end position="48"/>
    </location>
</feature>
<feature type="transmembrane region" description="Helical" evidence="8">
    <location>
        <begin position="192"/>
        <end position="210"/>
    </location>
</feature>
<dbReference type="Proteomes" id="UP000198379">
    <property type="component" value="Unassembled WGS sequence"/>
</dbReference>
<feature type="transmembrane region" description="Helical" evidence="8">
    <location>
        <begin position="117"/>
        <end position="132"/>
    </location>
</feature>
<organism evidence="9 10">
    <name type="scientific">Dokdonia pacifica</name>
    <dbReference type="NCBI Taxonomy" id="1627892"/>
    <lineage>
        <taxon>Bacteria</taxon>
        <taxon>Pseudomonadati</taxon>
        <taxon>Bacteroidota</taxon>
        <taxon>Flavobacteriia</taxon>
        <taxon>Flavobacteriales</taxon>
        <taxon>Flavobacteriaceae</taxon>
        <taxon>Dokdonia</taxon>
    </lineage>
</organism>
<dbReference type="Pfam" id="PF01925">
    <property type="entry name" value="TauE"/>
    <property type="match status" value="1"/>
</dbReference>
<proteinExistence type="inferred from homology"/>
<dbReference type="RefSeq" id="WP_229746882.1">
    <property type="nucleotide sequence ID" value="NZ_BMEP01000002.1"/>
</dbReference>
<evidence type="ECO:0000256" key="6">
    <source>
        <dbReference type="ARBA" id="ARBA00022989"/>
    </source>
</evidence>
<feature type="transmembrane region" description="Helical" evidence="8">
    <location>
        <begin position="246"/>
        <end position="264"/>
    </location>
</feature>
<dbReference type="PANTHER" id="PTHR30269">
    <property type="entry name" value="TRANSMEMBRANE PROTEIN YFCA"/>
    <property type="match status" value="1"/>
</dbReference>
<comment type="subcellular location">
    <subcellularLocation>
        <location evidence="1 8">Cell membrane</location>
        <topology evidence="1 8">Multi-pass membrane protein</topology>
    </subcellularLocation>
</comment>
<dbReference type="InterPro" id="IPR052017">
    <property type="entry name" value="TSUP"/>
</dbReference>
<evidence type="ECO:0000256" key="5">
    <source>
        <dbReference type="ARBA" id="ARBA00022692"/>
    </source>
</evidence>
<feature type="transmembrane region" description="Helical" evidence="8">
    <location>
        <begin position="92"/>
        <end position="110"/>
    </location>
</feature>
<dbReference type="InterPro" id="IPR002781">
    <property type="entry name" value="TM_pro_TauE-like"/>
</dbReference>
<keyword evidence="7 8" id="KW-0472">Membrane</keyword>
<evidence type="ECO:0000256" key="2">
    <source>
        <dbReference type="ARBA" id="ARBA00009142"/>
    </source>
</evidence>
<name>A0A238W0M2_9FLAO</name>
<reference evidence="9 10" key="1">
    <citation type="submission" date="2017-06" db="EMBL/GenBank/DDBJ databases">
        <authorList>
            <person name="Kim H.J."/>
            <person name="Triplett B.A."/>
        </authorList>
    </citation>
    <scope>NUCLEOTIDE SEQUENCE [LARGE SCALE GENOMIC DNA]</scope>
    <source>
        <strain evidence="9 10">DSM 25597</strain>
    </source>
</reference>
<evidence type="ECO:0000313" key="9">
    <source>
        <dbReference type="EMBL" id="SNR39961.1"/>
    </source>
</evidence>
<dbReference type="PANTHER" id="PTHR30269:SF0">
    <property type="entry name" value="MEMBRANE TRANSPORTER PROTEIN YFCA-RELATED"/>
    <property type="match status" value="1"/>
</dbReference>
<evidence type="ECO:0000256" key="1">
    <source>
        <dbReference type="ARBA" id="ARBA00004651"/>
    </source>
</evidence>
<keyword evidence="3" id="KW-0813">Transport</keyword>
<gene>
    <name evidence="9" type="ORF">SAMN06265376_101567</name>
</gene>
<keyword evidence="6 8" id="KW-1133">Transmembrane helix</keyword>
<comment type="similarity">
    <text evidence="2 8">Belongs to the 4-toluene sulfonate uptake permease (TSUP) (TC 2.A.102) family.</text>
</comment>
<keyword evidence="5 8" id="KW-0812">Transmembrane</keyword>
<evidence type="ECO:0000256" key="4">
    <source>
        <dbReference type="ARBA" id="ARBA00022475"/>
    </source>
</evidence>
<evidence type="ECO:0000256" key="7">
    <source>
        <dbReference type="ARBA" id="ARBA00023136"/>
    </source>
</evidence>
<feature type="transmembrane region" description="Helical" evidence="8">
    <location>
        <begin position="152"/>
        <end position="180"/>
    </location>
</feature>
<dbReference type="EMBL" id="FZNY01000001">
    <property type="protein sequence ID" value="SNR39961.1"/>
    <property type="molecule type" value="Genomic_DNA"/>
</dbReference>
<protein>
    <recommendedName>
        <fullName evidence="8">Probable membrane transporter protein</fullName>
    </recommendedName>
</protein>
<dbReference type="AlphaFoldDB" id="A0A238W0M2"/>
<dbReference type="GO" id="GO:0005886">
    <property type="term" value="C:plasma membrane"/>
    <property type="evidence" value="ECO:0007669"/>
    <property type="project" value="UniProtKB-SubCell"/>
</dbReference>
<evidence type="ECO:0000313" key="10">
    <source>
        <dbReference type="Proteomes" id="UP000198379"/>
    </source>
</evidence>
<evidence type="ECO:0000256" key="3">
    <source>
        <dbReference type="ARBA" id="ARBA00022448"/>
    </source>
</evidence>